<evidence type="ECO:0000256" key="1">
    <source>
        <dbReference type="SAM" id="MobiDB-lite"/>
    </source>
</evidence>
<keyword evidence="3" id="KW-1185">Reference proteome</keyword>
<dbReference type="AlphaFoldDB" id="K0RJ35"/>
<organism evidence="2 3">
    <name type="scientific">Thalassiosira oceanica</name>
    <name type="common">Marine diatom</name>
    <dbReference type="NCBI Taxonomy" id="159749"/>
    <lineage>
        <taxon>Eukaryota</taxon>
        <taxon>Sar</taxon>
        <taxon>Stramenopiles</taxon>
        <taxon>Ochrophyta</taxon>
        <taxon>Bacillariophyta</taxon>
        <taxon>Coscinodiscophyceae</taxon>
        <taxon>Thalassiosirophycidae</taxon>
        <taxon>Thalassiosirales</taxon>
        <taxon>Thalassiosiraceae</taxon>
        <taxon>Thalassiosira</taxon>
    </lineage>
</organism>
<evidence type="ECO:0000313" key="3">
    <source>
        <dbReference type="Proteomes" id="UP000266841"/>
    </source>
</evidence>
<sequence>GCPPGVGVDGLLRHPYAVESSLRYNMIEQIEQTTRAEAASGPDGDDNGPGSELPPHDRFQCIGAVCLDLVGEDGFLPYRLALATILAVKRTSPQIESVSNLQLRSRDQKSLKCIVAPIIASARSEPAFAPRRRRLYAAPDDMLVLATKSNHNLL</sequence>
<dbReference type="EMBL" id="AGNL01045250">
    <property type="protein sequence ID" value="EJK48951.1"/>
    <property type="molecule type" value="Genomic_DNA"/>
</dbReference>
<feature type="region of interest" description="Disordered" evidence="1">
    <location>
        <begin position="34"/>
        <end position="54"/>
    </location>
</feature>
<comment type="caution">
    <text evidence="2">The sequence shown here is derived from an EMBL/GenBank/DDBJ whole genome shotgun (WGS) entry which is preliminary data.</text>
</comment>
<protein>
    <submittedName>
        <fullName evidence="2">Uncharacterized protein</fullName>
    </submittedName>
</protein>
<name>K0RJ35_THAOC</name>
<evidence type="ECO:0000313" key="2">
    <source>
        <dbReference type="EMBL" id="EJK48951.1"/>
    </source>
</evidence>
<dbReference type="Proteomes" id="UP000266841">
    <property type="component" value="Unassembled WGS sequence"/>
</dbReference>
<proteinExistence type="predicted"/>
<reference evidence="2 3" key="1">
    <citation type="journal article" date="2012" name="Genome Biol.">
        <title>Genome and low-iron response of an oceanic diatom adapted to chronic iron limitation.</title>
        <authorList>
            <person name="Lommer M."/>
            <person name="Specht M."/>
            <person name="Roy A.S."/>
            <person name="Kraemer L."/>
            <person name="Andreson R."/>
            <person name="Gutowska M.A."/>
            <person name="Wolf J."/>
            <person name="Bergner S.V."/>
            <person name="Schilhabel M.B."/>
            <person name="Klostermeier U.C."/>
            <person name="Beiko R.G."/>
            <person name="Rosenstiel P."/>
            <person name="Hippler M."/>
            <person name="Laroche J."/>
        </authorList>
    </citation>
    <scope>NUCLEOTIDE SEQUENCE [LARGE SCALE GENOMIC DNA]</scope>
    <source>
        <strain evidence="2 3">CCMP1005</strain>
    </source>
</reference>
<gene>
    <name evidence="2" type="ORF">THAOC_32210</name>
</gene>
<feature type="non-terminal residue" evidence="2">
    <location>
        <position position="1"/>
    </location>
</feature>
<accession>K0RJ35</accession>